<proteinExistence type="inferred from homology"/>
<evidence type="ECO:0000313" key="3">
    <source>
        <dbReference type="EMBL" id="KAF5688278.1"/>
    </source>
</evidence>
<evidence type="ECO:0000256" key="1">
    <source>
        <dbReference type="ARBA" id="ARBA00006484"/>
    </source>
</evidence>
<protein>
    <submittedName>
        <fullName evidence="3">15-hydroxyprostaglandin dehydrogenase</fullName>
    </submittedName>
</protein>
<comment type="similarity">
    <text evidence="1">Belongs to the short-chain dehydrogenases/reductases (SDR) family.</text>
</comment>
<dbReference type="AlphaFoldDB" id="A0A8H5XAT9"/>
<dbReference type="Pfam" id="PF00106">
    <property type="entry name" value="adh_short"/>
    <property type="match status" value="1"/>
</dbReference>
<reference evidence="3 4" key="1">
    <citation type="submission" date="2020-05" db="EMBL/GenBank/DDBJ databases">
        <title>Identification and distribution of gene clusters putatively required for synthesis of sphingolipid metabolism inhibitors in phylogenetically diverse species of the filamentous fungus Fusarium.</title>
        <authorList>
            <person name="Kim H.-S."/>
            <person name="Busman M."/>
            <person name="Brown D.W."/>
            <person name="Divon H."/>
            <person name="Uhlig S."/>
            <person name="Proctor R.H."/>
        </authorList>
    </citation>
    <scope>NUCLEOTIDE SEQUENCE [LARGE SCALE GENOMIC DNA]</scope>
    <source>
        <strain evidence="3 4">NRRL 26131</strain>
    </source>
</reference>
<dbReference type="GO" id="GO:0016616">
    <property type="term" value="F:oxidoreductase activity, acting on the CH-OH group of donors, NAD or NADP as acceptor"/>
    <property type="evidence" value="ECO:0007669"/>
    <property type="project" value="TreeGrafter"/>
</dbReference>
<evidence type="ECO:0000313" key="4">
    <source>
        <dbReference type="Proteomes" id="UP000532311"/>
    </source>
</evidence>
<dbReference type="EMBL" id="JAAQPF010001359">
    <property type="protein sequence ID" value="KAF5688278.1"/>
    <property type="molecule type" value="Genomic_DNA"/>
</dbReference>
<dbReference type="PANTHER" id="PTHR44229:SF4">
    <property type="entry name" value="15-HYDROXYPROSTAGLANDIN DEHYDROGENASE [NAD(+)]"/>
    <property type="match status" value="1"/>
</dbReference>
<sequence>MPTSVQGKSALVTGGGSGINLCFARILLDNGCSVLIADLKLRPEAQQLLKQYPFPGIDGKAGVLFQETDVTSWPQLTAAWEKALEKLTIVDIVVPGA</sequence>
<dbReference type="Gene3D" id="3.40.50.720">
    <property type="entry name" value="NAD(P)-binding Rossmann-like Domain"/>
    <property type="match status" value="1"/>
</dbReference>
<dbReference type="InterPro" id="IPR036291">
    <property type="entry name" value="NAD(P)-bd_dom_sf"/>
</dbReference>
<dbReference type="SUPFAM" id="SSF51735">
    <property type="entry name" value="NAD(P)-binding Rossmann-fold domains"/>
    <property type="match status" value="1"/>
</dbReference>
<dbReference type="InterPro" id="IPR002347">
    <property type="entry name" value="SDR_fam"/>
</dbReference>
<dbReference type="GO" id="GO:0005737">
    <property type="term" value="C:cytoplasm"/>
    <property type="evidence" value="ECO:0007669"/>
    <property type="project" value="TreeGrafter"/>
</dbReference>
<accession>A0A8H5XAT9</accession>
<comment type="caution">
    <text evidence="3">The sequence shown here is derived from an EMBL/GenBank/DDBJ whole genome shotgun (WGS) entry which is preliminary data.</text>
</comment>
<evidence type="ECO:0000256" key="2">
    <source>
        <dbReference type="ARBA" id="ARBA00023002"/>
    </source>
</evidence>
<dbReference type="Proteomes" id="UP000532311">
    <property type="component" value="Unassembled WGS sequence"/>
</dbReference>
<keyword evidence="2" id="KW-0560">Oxidoreductase</keyword>
<dbReference type="PANTHER" id="PTHR44229">
    <property type="entry name" value="15-HYDROXYPROSTAGLANDIN DEHYDROGENASE [NAD(+)]"/>
    <property type="match status" value="1"/>
</dbReference>
<organism evidence="3 4">
    <name type="scientific">Fusarium globosum</name>
    <dbReference type="NCBI Taxonomy" id="78864"/>
    <lineage>
        <taxon>Eukaryota</taxon>
        <taxon>Fungi</taxon>
        <taxon>Dikarya</taxon>
        <taxon>Ascomycota</taxon>
        <taxon>Pezizomycotina</taxon>
        <taxon>Sordariomycetes</taxon>
        <taxon>Hypocreomycetidae</taxon>
        <taxon>Hypocreales</taxon>
        <taxon>Nectriaceae</taxon>
        <taxon>Fusarium</taxon>
        <taxon>Fusarium fujikuroi species complex</taxon>
    </lineage>
</organism>
<keyword evidence="4" id="KW-1185">Reference proteome</keyword>
<feature type="non-terminal residue" evidence="3">
    <location>
        <position position="1"/>
    </location>
</feature>
<gene>
    <name evidence="3" type="ORF">FGLOB1_14712</name>
</gene>
<name>A0A8H5XAT9_9HYPO</name>